<keyword evidence="10" id="KW-1185">Reference proteome</keyword>
<keyword evidence="1 6" id="KW-0004">4Fe-4S</keyword>
<dbReference type="SUPFAM" id="SSF102114">
    <property type="entry name" value="Radical SAM enzymes"/>
    <property type="match status" value="1"/>
</dbReference>
<keyword evidence="2 6" id="KW-0949">S-adenosyl-L-methionine</keyword>
<dbReference type="InterPro" id="IPR020050">
    <property type="entry name" value="FO_synthase_su2"/>
</dbReference>
<dbReference type="CDD" id="cd01335">
    <property type="entry name" value="Radical_SAM"/>
    <property type="match status" value="1"/>
</dbReference>
<feature type="compositionally biased region" description="Pro residues" evidence="7">
    <location>
        <begin position="7"/>
        <end position="21"/>
    </location>
</feature>
<dbReference type="NCBIfam" id="TIGR00423">
    <property type="entry name" value="CofH family radical SAM protein"/>
    <property type="match status" value="1"/>
</dbReference>
<organism evidence="9 10">
    <name type="scientific">Kitasatospora cystarginea</name>
    <dbReference type="NCBI Taxonomy" id="58350"/>
    <lineage>
        <taxon>Bacteria</taxon>
        <taxon>Bacillati</taxon>
        <taxon>Actinomycetota</taxon>
        <taxon>Actinomycetes</taxon>
        <taxon>Kitasatosporales</taxon>
        <taxon>Streptomycetaceae</taxon>
        <taxon>Kitasatospora</taxon>
    </lineage>
</organism>
<keyword evidence="6" id="KW-0474">Menaquinone biosynthesis</keyword>
<dbReference type="InterPro" id="IPR058240">
    <property type="entry name" value="rSAM_sf"/>
</dbReference>
<evidence type="ECO:0000256" key="4">
    <source>
        <dbReference type="ARBA" id="ARBA00023004"/>
    </source>
</evidence>
<dbReference type="SFLD" id="SFLDG01389">
    <property type="entry name" value="menaquinone_synthsis_involved"/>
    <property type="match status" value="1"/>
</dbReference>
<comment type="pathway">
    <text evidence="6">Quinol/quinone metabolism; menaquinone biosynthesis.</text>
</comment>
<evidence type="ECO:0000256" key="7">
    <source>
        <dbReference type="SAM" id="MobiDB-lite"/>
    </source>
</evidence>
<evidence type="ECO:0000256" key="1">
    <source>
        <dbReference type="ARBA" id="ARBA00022485"/>
    </source>
</evidence>
<evidence type="ECO:0000313" key="10">
    <source>
        <dbReference type="Proteomes" id="UP001500305"/>
    </source>
</evidence>
<keyword evidence="4 6" id="KW-0408">Iron</keyword>
<evidence type="ECO:0000256" key="3">
    <source>
        <dbReference type="ARBA" id="ARBA00022723"/>
    </source>
</evidence>
<dbReference type="PROSITE" id="PS51918">
    <property type="entry name" value="RADICAL_SAM"/>
    <property type="match status" value="1"/>
</dbReference>
<dbReference type="Proteomes" id="UP001500305">
    <property type="component" value="Unassembled WGS sequence"/>
</dbReference>
<evidence type="ECO:0000313" key="9">
    <source>
        <dbReference type="EMBL" id="GAA2252808.1"/>
    </source>
</evidence>
<comment type="caution">
    <text evidence="9">The sequence shown here is derived from an EMBL/GenBank/DDBJ whole genome shotgun (WGS) entry which is preliminary data.</text>
</comment>
<feature type="binding site" evidence="6">
    <location>
        <position position="118"/>
    </location>
    <ligand>
        <name>[4Fe-4S] cluster</name>
        <dbReference type="ChEBI" id="CHEBI:49883"/>
        <note>4Fe-4S-S-AdoMet</note>
    </ligand>
</feature>
<feature type="compositionally biased region" description="Low complexity" evidence="7">
    <location>
        <begin position="36"/>
        <end position="45"/>
    </location>
</feature>
<feature type="binding site" evidence="6">
    <location>
        <position position="115"/>
    </location>
    <ligand>
        <name>[4Fe-4S] cluster</name>
        <dbReference type="ChEBI" id="CHEBI:49883"/>
        <note>4Fe-4S-S-AdoMet</note>
    </ligand>
</feature>
<dbReference type="HAMAP" id="MF_00992">
    <property type="entry name" value="MqnC"/>
    <property type="match status" value="1"/>
</dbReference>
<evidence type="ECO:0000259" key="8">
    <source>
        <dbReference type="PROSITE" id="PS51918"/>
    </source>
</evidence>
<comment type="function">
    <text evidence="6">Radical SAM enzyme that catalyzes the cyclization of dehypoxanthine futalosine (DHFL) into cyclic dehypoxanthine futalosine (CDHFL), a step in the biosynthesis of menaquinone (MK, vitamin K2).</text>
</comment>
<evidence type="ECO:0000256" key="5">
    <source>
        <dbReference type="ARBA" id="ARBA00023014"/>
    </source>
</evidence>
<dbReference type="PANTHER" id="PTHR43076:SF1">
    <property type="entry name" value="LIPOYL SYNTHASE 2"/>
    <property type="match status" value="1"/>
</dbReference>
<dbReference type="SFLD" id="SFLDG01064">
    <property type="entry name" value="F420__menaquinone_cofactor_bio"/>
    <property type="match status" value="1"/>
</dbReference>
<reference evidence="10" key="1">
    <citation type="journal article" date="2019" name="Int. J. Syst. Evol. Microbiol.">
        <title>The Global Catalogue of Microorganisms (GCM) 10K type strain sequencing project: providing services to taxonomists for standard genome sequencing and annotation.</title>
        <authorList>
            <consortium name="The Broad Institute Genomics Platform"/>
            <consortium name="The Broad Institute Genome Sequencing Center for Infectious Disease"/>
            <person name="Wu L."/>
            <person name="Ma J."/>
        </authorList>
    </citation>
    <scope>NUCLEOTIDE SEQUENCE [LARGE SCALE GENOMIC DNA]</scope>
    <source>
        <strain evidence="10">JCM 7356</strain>
    </source>
</reference>
<sequence>MSEQTLPQPPAGGTPTPPAASQPPAGGTPTPPAASQPPAGGAPTATDLQAVLDRAAAGGRITPEEALDLYRWAPLHALGSAADAVRRRRYAGVEHIATYIIERNINYTNVCVTACKFCAFYVPPKSDKGWSRDLDEILRRCAETVELGGTQIMFQGGHHPDYGVEYYERAFSAIKAEFPQLVIHSLGASEVEHMSRISGVSIEEAITRIHKAGLDSFAGAGAELLPERPRKAIAPLKESGERWLEIMEAAHGLGVESTSTMLMGTGETNAERIEHLRMIRDVQDRTGGFRAFIPYTYQPQNNHLKGSTQATVFEYLRMIAIARLFLDNVAHIQGSWLTTGKEAGQLSLHYGADDLGSVMLEENVVSMAGAKHRSNLTELIHLIRAADRVPAQRSTTYEHLRVLVDPANDPVDPRVASHIASTAIEGGTAHPELKILSAN</sequence>
<dbReference type="SFLD" id="SFLDS00029">
    <property type="entry name" value="Radical_SAM"/>
    <property type="match status" value="1"/>
</dbReference>
<dbReference type="InterPro" id="IPR045567">
    <property type="entry name" value="CofH/MnqC-like_C"/>
</dbReference>
<keyword evidence="5 6" id="KW-0411">Iron-sulfur</keyword>
<dbReference type="EMBL" id="BAAATR010000017">
    <property type="protein sequence ID" value="GAA2252808.1"/>
    <property type="molecule type" value="Genomic_DNA"/>
</dbReference>
<evidence type="ECO:0000256" key="6">
    <source>
        <dbReference type="HAMAP-Rule" id="MF_00992"/>
    </source>
</evidence>
<keyword evidence="6" id="KW-0560">Oxidoreductase</keyword>
<dbReference type="SFLD" id="SFLDF00342">
    <property type="entry name" value="cyclic_dehypoxanthine_futalosi"/>
    <property type="match status" value="1"/>
</dbReference>
<dbReference type="Pfam" id="PF04055">
    <property type="entry name" value="Radical_SAM"/>
    <property type="match status" value="1"/>
</dbReference>
<proteinExistence type="inferred from homology"/>
<dbReference type="Pfam" id="PF19288">
    <property type="entry name" value="CofH_C"/>
    <property type="match status" value="1"/>
</dbReference>
<feature type="domain" description="Radical SAM core" evidence="8">
    <location>
        <begin position="97"/>
        <end position="328"/>
    </location>
</feature>
<dbReference type="InterPro" id="IPR034405">
    <property type="entry name" value="F420"/>
</dbReference>
<dbReference type="InterPro" id="IPR013785">
    <property type="entry name" value="Aldolase_TIM"/>
</dbReference>
<gene>
    <name evidence="6 9" type="primary">mqnC</name>
    <name evidence="9" type="ORF">GCM10010430_40700</name>
</gene>
<evidence type="ECO:0000256" key="2">
    <source>
        <dbReference type="ARBA" id="ARBA00022691"/>
    </source>
</evidence>
<dbReference type="NCBIfam" id="TIGR03699">
    <property type="entry name" value="menaquin_MqnC"/>
    <property type="match status" value="1"/>
</dbReference>
<comment type="cofactor">
    <cofactor evidence="6">
        <name>[4Fe-4S] cluster</name>
        <dbReference type="ChEBI" id="CHEBI:49883"/>
    </cofactor>
    <text evidence="6">Binds 1 [4Fe-4S] cluster. The cluster is coordinated with 3 cysteines and an exchangeable S-adenosyl-L-methionine.</text>
</comment>
<dbReference type="PANTHER" id="PTHR43076">
    <property type="entry name" value="FO SYNTHASE (COFH)"/>
    <property type="match status" value="1"/>
</dbReference>
<dbReference type="InterPro" id="IPR007197">
    <property type="entry name" value="rSAM"/>
</dbReference>
<keyword evidence="3 6" id="KW-0479">Metal-binding</keyword>
<protein>
    <recommendedName>
        <fullName evidence="6">Cyclic dehypoxanthine futalosine synthase</fullName>
        <shortName evidence="6">Cyclic DHFL synthase</shortName>
        <ecNumber evidence="6">1.21.98.1</ecNumber>
    </recommendedName>
    <alternativeName>
        <fullName evidence="6">Dehypoxanthine futalosine cyclase</fullName>
        <shortName evidence="6">DHFL cyclase</shortName>
    </alternativeName>
    <alternativeName>
        <fullName evidence="6">Menaquinone biosynthetic enzyme MqnC</fullName>
    </alternativeName>
</protein>
<name>A0ABP5R6K5_9ACTN</name>
<accession>A0ABP5R6K5</accession>
<comment type="similarity">
    <text evidence="6">Belongs to the radical SAM superfamily. MqnC family.</text>
</comment>
<dbReference type="SFLD" id="SFLDF00343">
    <property type="entry name" value="aminofutalosine_synthase_(mqnE"/>
    <property type="match status" value="1"/>
</dbReference>
<feature type="binding site" evidence="6">
    <location>
        <position position="111"/>
    </location>
    <ligand>
        <name>[4Fe-4S] cluster</name>
        <dbReference type="ChEBI" id="CHEBI:49883"/>
        <note>4Fe-4S-S-AdoMet</note>
    </ligand>
</feature>
<dbReference type="Gene3D" id="3.20.20.70">
    <property type="entry name" value="Aldolase class I"/>
    <property type="match status" value="1"/>
</dbReference>
<dbReference type="EC" id="1.21.98.1" evidence="6"/>
<feature type="region of interest" description="Disordered" evidence="7">
    <location>
        <begin position="1"/>
        <end position="45"/>
    </location>
</feature>
<comment type="catalytic activity">
    <reaction evidence="6">
        <text>dehypoxanthine futalosine + S-adenosyl-L-methionine = cyclic dehypoxanthinylfutalosinate + 5'-deoxyadenosine + L-methionine + H(+)</text>
        <dbReference type="Rhea" id="RHEA:33083"/>
        <dbReference type="ChEBI" id="CHEBI:15378"/>
        <dbReference type="ChEBI" id="CHEBI:17319"/>
        <dbReference type="ChEBI" id="CHEBI:57844"/>
        <dbReference type="ChEBI" id="CHEBI:58864"/>
        <dbReference type="ChEBI" id="CHEBI:59789"/>
        <dbReference type="ChEBI" id="CHEBI:64270"/>
        <dbReference type="EC" id="1.21.98.1"/>
    </reaction>
</comment>
<dbReference type="InterPro" id="IPR022431">
    <property type="entry name" value="Cyclic_DHFL_synthase_mqnC"/>
</dbReference>